<keyword evidence="2" id="KW-1185">Reference proteome</keyword>
<dbReference type="AlphaFoldDB" id="A0A392R6S5"/>
<protein>
    <submittedName>
        <fullName evidence="1">Uncharacterized protein</fullName>
    </submittedName>
</protein>
<reference evidence="1 2" key="1">
    <citation type="journal article" date="2018" name="Front. Plant Sci.">
        <title>Red Clover (Trifolium pratense) and Zigzag Clover (T. medium) - A Picture of Genomic Similarities and Differences.</title>
        <authorList>
            <person name="Dluhosova J."/>
            <person name="Istvanek J."/>
            <person name="Nedelnik J."/>
            <person name="Repkova J."/>
        </authorList>
    </citation>
    <scope>NUCLEOTIDE SEQUENCE [LARGE SCALE GENOMIC DNA]</scope>
    <source>
        <strain evidence="2">cv. 10/8</strain>
        <tissue evidence="1">Leaf</tissue>
    </source>
</reference>
<dbReference type="EMBL" id="LXQA010188147">
    <property type="protein sequence ID" value="MCI31566.1"/>
    <property type="molecule type" value="Genomic_DNA"/>
</dbReference>
<accession>A0A392R6S5</accession>
<organism evidence="1 2">
    <name type="scientific">Trifolium medium</name>
    <dbReference type="NCBI Taxonomy" id="97028"/>
    <lineage>
        <taxon>Eukaryota</taxon>
        <taxon>Viridiplantae</taxon>
        <taxon>Streptophyta</taxon>
        <taxon>Embryophyta</taxon>
        <taxon>Tracheophyta</taxon>
        <taxon>Spermatophyta</taxon>
        <taxon>Magnoliopsida</taxon>
        <taxon>eudicotyledons</taxon>
        <taxon>Gunneridae</taxon>
        <taxon>Pentapetalae</taxon>
        <taxon>rosids</taxon>
        <taxon>fabids</taxon>
        <taxon>Fabales</taxon>
        <taxon>Fabaceae</taxon>
        <taxon>Papilionoideae</taxon>
        <taxon>50 kb inversion clade</taxon>
        <taxon>NPAAA clade</taxon>
        <taxon>Hologalegina</taxon>
        <taxon>IRL clade</taxon>
        <taxon>Trifolieae</taxon>
        <taxon>Trifolium</taxon>
    </lineage>
</organism>
<proteinExistence type="predicted"/>
<name>A0A392R6S5_9FABA</name>
<sequence>MEAISPTCTAVVALNEAHRMNTLSGRLPTHGAGSTTTGFGTTVGSRVGSRKIIHIELRTTIYK</sequence>
<evidence type="ECO:0000313" key="1">
    <source>
        <dbReference type="EMBL" id="MCI31566.1"/>
    </source>
</evidence>
<comment type="caution">
    <text evidence="1">The sequence shown here is derived from an EMBL/GenBank/DDBJ whole genome shotgun (WGS) entry which is preliminary data.</text>
</comment>
<evidence type="ECO:0000313" key="2">
    <source>
        <dbReference type="Proteomes" id="UP000265520"/>
    </source>
</evidence>
<dbReference type="Proteomes" id="UP000265520">
    <property type="component" value="Unassembled WGS sequence"/>
</dbReference>